<dbReference type="SMART" id="SM01118">
    <property type="entry name" value="CYTH"/>
    <property type="match status" value="1"/>
</dbReference>
<dbReference type="AlphaFoldDB" id="A0A1C4URU8"/>
<sequence length="511" mass="55308">MVEQERKYAVPADFRLPDLSPALPAGGRVDSPAPVTLVATYFDTTDLRLARAGVSLRHREGDEVPWTVKLPTGSPGVRHEISRPGSTEAVPTELAELVTVYHRGAPLAAVALVSTVRDIRRLRDADGELLAEVVEDRVTSLAAEGSTRTVDLSFREVEVERGSADADLLDRVDELLTTAGARLAEFVPKHVKALGAAARKAPDLVPPGDVPAEPTAGDVVTEAVRRGVRRILRYDPLVRLGEEAGDVDAVRKMRVGTRRLRSDLRTFAPLLDATWADPLADELRWLGGVLGEARDVEVLRDRLRRTAAADPVSPLDAGALDRLDAALAARQRQAATEVADALRSPRYVALVESLVAADRAPGLTGKADAPAGKVLPRLVRKPWRRLAHGTGRHGGVPALDPVGPDEQWHDVRKAAKRARYALEAVAPVLGTGAAKLARAVRESQTLLGAHQDAAVAAETWTELALAHPDDPVLAVTAGRLAERERAEVRRARADFPDTWRRAVRRRKGWLR</sequence>
<reference evidence="4" key="1">
    <citation type="submission" date="2016-06" db="EMBL/GenBank/DDBJ databases">
        <authorList>
            <person name="Varghese N."/>
            <person name="Submissions Spin"/>
        </authorList>
    </citation>
    <scope>NUCLEOTIDE SEQUENCE [LARGE SCALE GENOMIC DNA]</scope>
    <source>
        <strain evidence="4">DSM 43816</strain>
    </source>
</reference>
<feature type="domain" description="CHAD" evidence="2">
    <location>
        <begin position="213"/>
        <end position="504"/>
    </location>
</feature>
<dbReference type="InterPro" id="IPR038186">
    <property type="entry name" value="CHAD_dom_sf"/>
</dbReference>
<organism evidence="3 4">
    <name type="scientific">Micromonospora echinospora</name>
    <name type="common">Micromonospora purpurea</name>
    <dbReference type="NCBI Taxonomy" id="1877"/>
    <lineage>
        <taxon>Bacteria</taxon>
        <taxon>Bacillati</taxon>
        <taxon>Actinomycetota</taxon>
        <taxon>Actinomycetes</taxon>
        <taxon>Micromonosporales</taxon>
        <taxon>Micromonosporaceae</taxon>
        <taxon>Micromonospora</taxon>
    </lineage>
</organism>
<dbReference type="CDD" id="cd07374">
    <property type="entry name" value="CYTH-like_Pase"/>
    <property type="match status" value="1"/>
</dbReference>
<evidence type="ECO:0000313" key="4">
    <source>
        <dbReference type="Proteomes" id="UP000198253"/>
    </source>
</evidence>
<dbReference type="EMBL" id="LT607413">
    <property type="protein sequence ID" value="SCE74378.1"/>
    <property type="molecule type" value="Genomic_DNA"/>
</dbReference>
<proteinExistence type="predicted"/>
<dbReference type="Pfam" id="PF01928">
    <property type="entry name" value="CYTH"/>
    <property type="match status" value="1"/>
</dbReference>
<dbReference type="PROSITE" id="PS51708">
    <property type="entry name" value="CHAD"/>
    <property type="match status" value="1"/>
</dbReference>
<dbReference type="PROSITE" id="PS51707">
    <property type="entry name" value="CYTH"/>
    <property type="match status" value="1"/>
</dbReference>
<dbReference type="PANTHER" id="PTHR39339">
    <property type="entry name" value="SLR1444 PROTEIN"/>
    <property type="match status" value="1"/>
</dbReference>
<dbReference type="OrthoDB" id="9777271at2"/>
<name>A0A1C4URU8_MICEC</name>
<dbReference type="InterPro" id="IPR007899">
    <property type="entry name" value="CHAD_dom"/>
</dbReference>
<dbReference type="Pfam" id="PF05235">
    <property type="entry name" value="CHAD"/>
    <property type="match status" value="1"/>
</dbReference>
<dbReference type="SMART" id="SM00880">
    <property type="entry name" value="CHAD"/>
    <property type="match status" value="1"/>
</dbReference>
<protein>
    <submittedName>
        <fullName evidence="3">CHAD domain-containing protein</fullName>
    </submittedName>
</protein>
<dbReference type="SUPFAM" id="SSF55154">
    <property type="entry name" value="CYTH-like phosphatases"/>
    <property type="match status" value="1"/>
</dbReference>
<dbReference type="Gene3D" id="2.40.320.10">
    <property type="entry name" value="Hypothetical Protein Pfu-838710-001"/>
    <property type="match status" value="1"/>
</dbReference>
<accession>A0A1C4URU8</accession>
<dbReference type="Gene3D" id="1.40.20.10">
    <property type="entry name" value="CHAD domain"/>
    <property type="match status" value="1"/>
</dbReference>
<dbReference type="InterPro" id="IPR023577">
    <property type="entry name" value="CYTH_domain"/>
</dbReference>
<evidence type="ECO:0000313" key="3">
    <source>
        <dbReference type="EMBL" id="SCE74378.1"/>
    </source>
</evidence>
<gene>
    <name evidence="3" type="ORF">GA0070618_0585</name>
</gene>
<dbReference type="InParanoid" id="A0A1C4URU8"/>
<feature type="domain" description="CYTH" evidence="1">
    <location>
        <begin position="1"/>
        <end position="197"/>
    </location>
</feature>
<dbReference type="InterPro" id="IPR033469">
    <property type="entry name" value="CYTH-like_dom_sf"/>
</dbReference>
<dbReference type="RefSeq" id="WP_088980240.1">
    <property type="nucleotide sequence ID" value="NZ_LT607413.1"/>
</dbReference>
<keyword evidence="4" id="KW-1185">Reference proteome</keyword>
<dbReference type="Proteomes" id="UP000198253">
    <property type="component" value="Chromosome I"/>
</dbReference>
<evidence type="ECO:0000259" key="1">
    <source>
        <dbReference type="PROSITE" id="PS51707"/>
    </source>
</evidence>
<dbReference type="PANTHER" id="PTHR39339:SF1">
    <property type="entry name" value="CHAD DOMAIN-CONTAINING PROTEIN"/>
    <property type="match status" value="1"/>
</dbReference>
<evidence type="ECO:0000259" key="2">
    <source>
        <dbReference type="PROSITE" id="PS51708"/>
    </source>
</evidence>